<comment type="similarity">
    <text evidence="1">Belongs to the peptidase C48 family.</text>
</comment>
<feature type="domain" description="Ubiquitin-like protease family profile" evidence="5">
    <location>
        <begin position="179"/>
        <end position="343"/>
    </location>
</feature>
<name>A0A9P3GIW0_9APHY</name>
<accession>A0A9P3GIW0</accession>
<dbReference type="GO" id="GO:0006508">
    <property type="term" value="P:proteolysis"/>
    <property type="evidence" value="ECO:0007669"/>
    <property type="project" value="UniProtKB-KW"/>
</dbReference>
<protein>
    <recommendedName>
        <fullName evidence="5">Ubiquitin-like protease family profile domain-containing protein</fullName>
    </recommendedName>
</protein>
<dbReference type="InterPro" id="IPR038765">
    <property type="entry name" value="Papain-like_cys_pep_sf"/>
</dbReference>
<keyword evidence="3" id="KW-0378">Hydrolase</keyword>
<sequence>MTHPEDDPSVLPKKIRAALLPPADLSVAEFLSLAKPKPFHLKTPPVIRQQKDSQKAFNTSLWFSSQVPNEIPGYVTQLTLPEPRACVHLPGGITTAVEQGCNSVVHPYRHGIRWPLWVARAYCSGYEVLKKAESWNTRLDWLELSAEREAWSPSATATFRAALAACPYNAGLPGLQRGAAAAESTFGELLSRRWLSCDTLNCMLDVLRYDYQQLGTHGPAEGIASTYLGQTILNGTLNSNTAQSWGRKLSSNAIRRLFFPVNVDEAHWIAVGVDVDTCTISIGDSLPTFTADHVPSILQHIKAWLEAHLPNISWRINLTGLTVALQRDKSSCGVTAVNAIHVALCPGVAPRWSSERSRWMRAYYFERCVSVGKSHAQSAAAATHADACENADDGTVQAAFAGSGSVKGDSPDEAVGLARGVIEAEAERREELYRRVEEGEEALWNAEPDSETQDHEEPTPRAENGGQRSEVPDPEMQKASKSKSKSKGAETEHESSSETDDVDEKDLMREVSTRFPKRQLSLLWDITTQ</sequence>
<dbReference type="Proteomes" id="UP000703269">
    <property type="component" value="Unassembled WGS sequence"/>
</dbReference>
<gene>
    <name evidence="6" type="ORF">PsYK624_119400</name>
</gene>
<dbReference type="GO" id="GO:0008234">
    <property type="term" value="F:cysteine-type peptidase activity"/>
    <property type="evidence" value="ECO:0007669"/>
    <property type="project" value="InterPro"/>
</dbReference>
<dbReference type="InterPro" id="IPR003653">
    <property type="entry name" value="Peptidase_C48_C"/>
</dbReference>
<comment type="caution">
    <text evidence="6">The sequence shown here is derived from an EMBL/GenBank/DDBJ whole genome shotgun (WGS) entry which is preliminary data.</text>
</comment>
<evidence type="ECO:0000256" key="1">
    <source>
        <dbReference type="ARBA" id="ARBA00005234"/>
    </source>
</evidence>
<dbReference type="Gene3D" id="3.40.395.10">
    <property type="entry name" value="Adenoviral Proteinase, Chain A"/>
    <property type="match status" value="1"/>
</dbReference>
<keyword evidence="2" id="KW-0645">Protease</keyword>
<dbReference type="OrthoDB" id="2801221at2759"/>
<dbReference type="SUPFAM" id="SSF54001">
    <property type="entry name" value="Cysteine proteinases"/>
    <property type="match status" value="1"/>
</dbReference>
<evidence type="ECO:0000313" key="7">
    <source>
        <dbReference type="Proteomes" id="UP000703269"/>
    </source>
</evidence>
<keyword evidence="7" id="KW-1185">Reference proteome</keyword>
<dbReference type="PROSITE" id="PS50600">
    <property type="entry name" value="ULP_PROTEASE"/>
    <property type="match status" value="1"/>
</dbReference>
<dbReference type="EMBL" id="BPQB01000052">
    <property type="protein sequence ID" value="GJE95753.1"/>
    <property type="molecule type" value="Genomic_DNA"/>
</dbReference>
<feature type="region of interest" description="Disordered" evidence="4">
    <location>
        <begin position="439"/>
        <end position="529"/>
    </location>
</feature>
<dbReference type="Pfam" id="PF02902">
    <property type="entry name" value="Peptidase_C48"/>
    <property type="match status" value="1"/>
</dbReference>
<evidence type="ECO:0000259" key="5">
    <source>
        <dbReference type="PROSITE" id="PS50600"/>
    </source>
</evidence>
<feature type="compositionally biased region" description="Basic and acidic residues" evidence="4">
    <location>
        <begin position="487"/>
        <end position="496"/>
    </location>
</feature>
<evidence type="ECO:0000256" key="3">
    <source>
        <dbReference type="ARBA" id="ARBA00022801"/>
    </source>
</evidence>
<proteinExistence type="inferred from homology"/>
<evidence type="ECO:0000313" key="6">
    <source>
        <dbReference type="EMBL" id="GJE95753.1"/>
    </source>
</evidence>
<dbReference type="GO" id="GO:0019783">
    <property type="term" value="F:ubiquitin-like protein peptidase activity"/>
    <property type="evidence" value="ECO:0007669"/>
    <property type="project" value="UniProtKB-ARBA"/>
</dbReference>
<evidence type="ECO:0000256" key="2">
    <source>
        <dbReference type="ARBA" id="ARBA00022670"/>
    </source>
</evidence>
<reference evidence="6 7" key="1">
    <citation type="submission" date="2021-08" db="EMBL/GenBank/DDBJ databases">
        <title>Draft Genome Sequence of Phanerochaete sordida strain YK-624.</title>
        <authorList>
            <person name="Mori T."/>
            <person name="Dohra H."/>
            <person name="Suzuki T."/>
            <person name="Kawagishi H."/>
            <person name="Hirai H."/>
        </authorList>
    </citation>
    <scope>NUCLEOTIDE SEQUENCE [LARGE SCALE GENOMIC DNA]</scope>
    <source>
        <strain evidence="6 7">YK-624</strain>
    </source>
</reference>
<dbReference type="AlphaFoldDB" id="A0A9P3GIW0"/>
<evidence type="ECO:0000256" key="4">
    <source>
        <dbReference type="SAM" id="MobiDB-lite"/>
    </source>
</evidence>
<organism evidence="6 7">
    <name type="scientific">Phanerochaete sordida</name>
    <dbReference type="NCBI Taxonomy" id="48140"/>
    <lineage>
        <taxon>Eukaryota</taxon>
        <taxon>Fungi</taxon>
        <taxon>Dikarya</taxon>
        <taxon>Basidiomycota</taxon>
        <taxon>Agaricomycotina</taxon>
        <taxon>Agaricomycetes</taxon>
        <taxon>Polyporales</taxon>
        <taxon>Phanerochaetaceae</taxon>
        <taxon>Phanerochaete</taxon>
    </lineage>
</organism>